<comment type="caution">
    <text evidence="1">The sequence shown here is derived from an EMBL/GenBank/DDBJ whole genome shotgun (WGS) entry which is preliminary data.</text>
</comment>
<accession>A0ACB6RKG8</accession>
<proteinExistence type="predicted"/>
<dbReference type="Proteomes" id="UP000799754">
    <property type="component" value="Unassembled WGS sequence"/>
</dbReference>
<gene>
    <name evidence="1" type="ORF">BU25DRAFT_462778</name>
</gene>
<organism evidence="1 2">
    <name type="scientific">Macroventuria anomochaeta</name>
    <dbReference type="NCBI Taxonomy" id="301207"/>
    <lineage>
        <taxon>Eukaryota</taxon>
        <taxon>Fungi</taxon>
        <taxon>Dikarya</taxon>
        <taxon>Ascomycota</taxon>
        <taxon>Pezizomycotina</taxon>
        <taxon>Dothideomycetes</taxon>
        <taxon>Pleosporomycetidae</taxon>
        <taxon>Pleosporales</taxon>
        <taxon>Pleosporineae</taxon>
        <taxon>Didymellaceae</taxon>
        <taxon>Macroventuria</taxon>
    </lineage>
</organism>
<evidence type="ECO:0000313" key="1">
    <source>
        <dbReference type="EMBL" id="KAF2622445.1"/>
    </source>
</evidence>
<protein>
    <submittedName>
        <fullName evidence="1">Uncharacterized protein</fullName>
    </submittedName>
</protein>
<dbReference type="EMBL" id="MU006744">
    <property type="protein sequence ID" value="KAF2622445.1"/>
    <property type="molecule type" value="Genomic_DNA"/>
</dbReference>
<name>A0ACB6RKG8_9PLEO</name>
<evidence type="ECO:0000313" key="2">
    <source>
        <dbReference type="Proteomes" id="UP000799754"/>
    </source>
</evidence>
<reference evidence="1" key="1">
    <citation type="journal article" date="2020" name="Stud. Mycol.">
        <title>101 Dothideomycetes genomes: a test case for predicting lifestyles and emergence of pathogens.</title>
        <authorList>
            <person name="Haridas S."/>
            <person name="Albert R."/>
            <person name="Binder M."/>
            <person name="Bloem J."/>
            <person name="Labutti K."/>
            <person name="Salamov A."/>
            <person name="Andreopoulos B."/>
            <person name="Baker S."/>
            <person name="Barry K."/>
            <person name="Bills G."/>
            <person name="Bluhm B."/>
            <person name="Cannon C."/>
            <person name="Castanera R."/>
            <person name="Culley D."/>
            <person name="Daum C."/>
            <person name="Ezra D."/>
            <person name="Gonzalez J."/>
            <person name="Henrissat B."/>
            <person name="Kuo A."/>
            <person name="Liang C."/>
            <person name="Lipzen A."/>
            <person name="Lutzoni F."/>
            <person name="Magnuson J."/>
            <person name="Mondo S."/>
            <person name="Nolan M."/>
            <person name="Ohm R."/>
            <person name="Pangilinan J."/>
            <person name="Park H.-J."/>
            <person name="Ramirez L."/>
            <person name="Alfaro M."/>
            <person name="Sun H."/>
            <person name="Tritt A."/>
            <person name="Yoshinaga Y."/>
            <person name="Zwiers L.-H."/>
            <person name="Turgeon B."/>
            <person name="Goodwin S."/>
            <person name="Spatafora J."/>
            <person name="Crous P."/>
            <person name="Grigoriev I."/>
        </authorList>
    </citation>
    <scope>NUCLEOTIDE SEQUENCE</scope>
    <source>
        <strain evidence="1">CBS 525.71</strain>
    </source>
</reference>
<sequence length="85" mass="9261">MLSGFVAPFKAFDNFYFVGHTGEGIKGVIITQEHLDHYGGAEYPQDRFGVKVYGLAPFWDDMALLPANATHPASAKGETLTDGQK</sequence>
<keyword evidence="2" id="KW-1185">Reference proteome</keyword>